<dbReference type="OrthoDB" id="2641813at2759"/>
<gene>
    <name evidence="1" type="ORF">M404DRAFT_159493</name>
</gene>
<protein>
    <recommendedName>
        <fullName evidence="3">DDE Tnp4 domain-containing protein</fullName>
    </recommendedName>
</protein>
<keyword evidence="2" id="KW-1185">Reference proteome</keyword>
<organism evidence="1 2">
    <name type="scientific">Pisolithus tinctorius Marx 270</name>
    <dbReference type="NCBI Taxonomy" id="870435"/>
    <lineage>
        <taxon>Eukaryota</taxon>
        <taxon>Fungi</taxon>
        <taxon>Dikarya</taxon>
        <taxon>Basidiomycota</taxon>
        <taxon>Agaricomycotina</taxon>
        <taxon>Agaricomycetes</taxon>
        <taxon>Agaricomycetidae</taxon>
        <taxon>Boletales</taxon>
        <taxon>Sclerodermatineae</taxon>
        <taxon>Pisolithaceae</taxon>
        <taxon>Pisolithus</taxon>
    </lineage>
</organism>
<evidence type="ECO:0008006" key="3">
    <source>
        <dbReference type="Google" id="ProtNLM"/>
    </source>
</evidence>
<dbReference type="EMBL" id="KN832023">
    <property type="protein sequence ID" value="KIN97847.1"/>
    <property type="molecule type" value="Genomic_DNA"/>
</dbReference>
<reference evidence="1 2" key="1">
    <citation type="submission" date="2014-04" db="EMBL/GenBank/DDBJ databases">
        <authorList>
            <consortium name="DOE Joint Genome Institute"/>
            <person name="Kuo A."/>
            <person name="Kohler A."/>
            <person name="Costa M.D."/>
            <person name="Nagy L.G."/>
            <person name="Floudas D."/>
            <person name="Copeland A."/>
            <person name="Barry K.W."/>
            <person name="Cichocki N."/>
            <person name="Veneault-Fourrey C."/>
            <person name="LaButti K."/>
            <person name="Lindquist E.A."/>
            <person name="Lipzen A."/>
            <person name="Lundell T."/>
            <person name="Morin E."/>
            <person name="Murat C."/>
            <person name="Sun H."/>
            <person name="Tunlid A."/>
            <person name="Henrissat B."/>
            <person name="Grigoriev I.V."/>
            <person name="Hibbett D.S."/>
            <person name="Martin F."/>
            <person name="Nordberg H.P."/>
            <person name="Cantor M.N."/>
            <person name="Hua S.X."/>
        </authorList>
    </citation>
    <scope>NUCLEOTIDE SEQUENCE [LARGE SCALE GENOMIC DNA]</scope>
    <source>
        <strain evidence="1 2">Marx 270</strain>
    </source>
</reference>
<sequence length="186" mass="21296">MWASQLCLLKHFTDHQPHLFRKCLHVDPPIFDCILDQISGHTIFQHNSKNHQLAVTVQLAIFLFCAGHYGNVASPEDVVQWAGVSIGSFVNCMNHVMVAILDEHDRFINIPSEDLQEMERAWVFTESCTCSAWRNGMFAADGSSIPLFEKPLIFGEMFYDRKSRYSLNCQVCTQMLSANSRRNLLR</sequence>
<accession>A0A0C3ILP3</accession>
<evidence type="ECO:0000313" key="1">
    <source>
        <dbReference type="EMBL" id="KIN97847.1"/>
    </source>
</evidence>
<name>A0A0C3ILP3_PISTI</name>
<proteinExistence type="predicted"/>
<dbReference type="AlphaFoldDB" id="A0A0C3ILP3"/>
<dbReference type="HOGENOM" id="CLU_018552_1_3_1"/>
<reference evidence="2" key="2">
    <citation type="submission" date="2015-01" db="EMBL/GenBank/DDBJ databases">
        <title>Evolutionary Origins and Diversification of the Mycorrhizal Mutualists.</title>
        <authorList>
            <consortium name="DOE Joint Genome Institute"/>
            <consortium name="Mycorrhizal Genomics Consortium"/>
            <person name="Kohler A."/>
            <person name="Kuo A."/>
            <person name="Nagy L.G."/>
            <person name="Floudas D."/>
            <person name="Copeland A."/>
            <person name="Barry K.W."/>
            <person name="Cichocki N."/>
            <person name="Veneault-Fourrey C."/>
            <person name="LaButti K."/>
            <person name="Lindquist E.A."/>
            <person name="Lipzen A."/>
            <person name="Lundell T."/>
            <person name="Morin E."/>
            <person name="Murat C."/>
            <person name="Riley R."/>
            <person name="Ohm R."/>
            <person name="Sun H."/>
            <person name="Tunlid A."/>
            <person name="Henrissat B."/>
            <person name="Grigoriev I.V."/>
            <person name="Hibbett D.S."/>
            <person name="Martin F."/>
        </authorList>
    </citation>
    <scope>NUCLEOTIDE SEQUENCE [LARGE SCALE GENOMIC DNA]</scope>
    <source>
        <strain evidence="2">Marx 270</strain>
    </source>
</reference>
<dbReference type="InParanoid" id="A0A0C3ILP3"/>
<dbReference type="Proteomes" id="UP000054217">
    <property type="component" value="Unassembled WGS sequence"/>
</dbReference>
<evidence type="ECO:0000313" key="2">
    <source>
        <dbReference type="Proteomes" id="UP000054217"/>
    </source>
</evidence>